<name>A0ABP4SSK3_9ACTN</name>
<evidence type="ECO:0000313" key="1">
    <source>
        <dbReference type="EMBL" id="GAA1677307.1"/>
    </source>
</evidence>
<protein>
    <submittedName>
        <fullName evidence="1">Uncharacterized protein</fullName>
    </submittedName>
</protein>
<organism evidence="1 2">
    <name type="scientific">Kribbella yunnanensis</name>
    <dbReference type="NCBI Taxonomy" id="190194"/>
    <lineage>
        <taxon>Bacteria</taxon>
        <taxon>Bacillati</taxon>
        <taxon>Actinomycetota</taxon>
        <taxon>Actinomycetes</taxon>
        <taxon>Propionibacteriales</taxon>
        <taxon>Kribbellaceae</taxon>
        <taxon>Kribbella</taxon>
    </lineage>
</organism>
<comment type="caution">
    <text evidence="1">The sequence shown here is derived from an EMBL/GenBank/DDBJ whole genome shotgun (WGS) entry which is preliminary data.</text>
</comment>
<proteinExistence type="predicted"/>
<sequence length="48" mass="5324">MDNGTEITLDCPLPTLGDQAAQFARRPDFSTRIHVMKDYFGLPAAVSR</sequence>
<dbReference type="Proteomes" id="UP001500280">
    <property type="component" value="Unassembled WGS sequence"/>
</dbReference>
<gene>
    <name evidence="1" type="ORF">GCM10009745_20830</name>
</gene>
<reference evidence="2" key="1">
    <citation type="journal article" date="2019" name="Int. J. Syst. Evol. Microbiol.">
        <title>The Global Catalogue of Microorganisms (GCM) 10K type strain sequencing project: providing services to taxonomists for standard genome sequencing and annotation.</title>
        <authorList>
            <consortium name="The Broad Institute Genomics Platform"/>
            <consortium name="The Broad Institute Genome Sequencing Center for Infectious Disease"/>
            <person name="Wu L."/>
            <person name="Ma J."/>
        </authorList>
    </citation>
    <scope>NUCLEOTIDE SEQUENCE [LARGE SCALE GENOMIC DNA]</scope>
    <source>
        <strain evidence="2">JCM 14307</strain>
    </source>
</reference>
<accession>A0ABP4SSK3</accession>
<dbReference type="EMBL" id="BAAANF010000007">
    <property type="protein sequence ID" value="GAA1677307.1"/>
    <property type="molecule type" value="Genomic_DNA"/>
</dbReference>
<keyword evidence="2" id="KW-1185">Reference proteome</keyword>
<evidence type="ECO:0000313" key="2">
    <source>
        <dbReference type="Proteomes" id="UP001500280"/>
    </source>
</evidence>